<evidence type="ECO:0000313" key="6">
    <source>
        <dbReference type="Proteomes" id="UP000061809"/>
    </source>
</evidence>
<reference evidence="2 6" key="1">
    <citation type="journal article" date="2015" name="Science">
        <title>Genetic determinants of in vivo fitness and diet responsiveness in multiple human gut Bacteroides.</title>
        <authorList>
            <person name="Wu M."/>
            <person name="McNulty N.P."/>
            <person name="Rodionov D.A."/>
            <person name="Khoroshkin M.S."/>
            <person name="Griffin N.W."/>
            <person name="Cheng J."/>
            <person name="Latreille P."/>
            <person name="Kerstetter R.A."/>
            <person name="Terrapon N."/>
            <person name="Henrissat B."/>
            <person name="Osterman A.L."/>
            <person name="Gordon J.I."/>
        </authorList>
    </citation>
    <scope>NUCLEOTIDE SEQUENCE [LARGE SCALE GENOMIC DNA]</scope>
    <source>
        <strain evidence="2 6">WH2</strain>
    </source>
</reference>
<dbReference type="STRING" id="246787.BcellWH2_04852"/>
<protein>
    <submittedName>
        <fullName evidence="2">Uncharacterized protein</fullName>
    </submittedName>
</protein>
<reference evidence="5" key="3">
    <citation type="submission" date="2023-08" db="EMBL/GenBank/DDBJ databases">
        <title>Reintroducing virulent viruses to syntetic microbiomes.</title>
        <authorList>
            <person name="Wilde J."/>
            <person name="Boyes R."/>
            <person name="Robinson A.V."/>
            <person name="Daisley B.A."/>
            <person name="Allen-Vercoe E."/>
        </authorList>
    </citation>
    <scope>NUCLEOTIDE SEQUENCE</scope>
    <source>
        <strain evidence="5">225I_12FAA</strain>
    </source>
</reference>
<dbReference type="AlphaFoldDB" id="A0A0P0GX35"/>
<reference evidence="7 8" key="2">
    <citation type="journal article" date="2019" name="Nat. Med.">
        <title>A library of human gut bacterial isolates paired with longitudinal multiomics data enables mechanistic microbiome research.</title>
        <authorList>
            <person name="Poyet M."/>
            <person name="Groussin M."/>
            <person name="Gibbons S.M."/>
            <person name="Avila-Pacheco J."/>
            <person name="Jiang X."/>
            <person name="Kearney S.M."/>
            <person name="Perrotta A.R."/>
            <person name="Berdy B."/>
            <person name="Zhao S."/>
            <person name="Lieberman T.D."/>
            <person name="Swanson P.K."/>
            <person name="Smith M."/>
            <person name="Roesemann S."/>
            <person name="Alexander J.E."/>
            <person name="Rich S.A."/>
            <person name="Livny J."/>
            <person name="Vlamakis H."/>
            <person name="Clish C."/>
            <person name="Bullock K."/>
            <person name="Deik A."/>
            <person name="Scott J."/>
            <person name="Pierce K.A."/>
            <person name="Xavier R.J."/>
            <person name="Alm E.J."/>
        </authorList>
    </citation>
    <scope>NUCLEOTIDE SEQUENCE [LARGE SCALE GENOMIC DNA]</scope>
    <source>
        <strain evidence="4 8">BIOML-A6</strain>
        <strain evidence="3 7">BIOML-A7</strain>
    </source>
</reference>
<feature type="chain" id="PRO_5013461372" evidence="1">
    <location>
        <begin position="22"/>
        <end position="125"/>
    </location>
</feature>
<name>A0A0P0GX35_9BACE</name>
<dbReference type="PATRIC" id="fig|246787.4.peg.5010"/>
<evidence type="ECO:0000313" key="4">
    <source>
        <dbReference type="EMBL" id="KAA5412606.1"/>
    </source>
</evidence>
<dbReference type="RefSeq" id="WP_007212180.1">
    <property type="nucleotide sequence ID" value="NZ_CABMLT010000004.1"/>
</dbReference>
<dbReference type="Proteomes" id="UP000061809">
    <property type="component" value="Chromosome"/>
</dbReference>
<evidence type="ECO:0000313" key="7">
    <source>
        <dbReference type="Proteomes" id="UP000325055"/>
    </source>
</evidence>
<evidence type="ECO:0000313" key="3">
    <source>
        <dbReference type="EMBL" id="KAA5410554.1"/>
    </source>
</evidence>
<dbReference type="Proteomes" id="UP001266995">
    <property type="component" value="Unassembled WGS sequence"/>
</dbReference>
<evidence type="ECO:0000256" key="1">
    <source>
        <dbReference type="SAM" id="SignalP"/>
    </source>
</evidence>
<evidence type="ECO:0000313" key="2">
    <source>
        <dbReference type="EMBL" id="ALJ62061.1"/>
    </source>
</evidence>
<feature type="signal peptide" evidence="1">
    <location>
        <begin position="1"/>
        <end position="21"/>
    </location>
</feature>
<accession>A0A0P0GX35</accession>
<dbReference type="EMBL" id="VVYW01000003">
    <property type="protein sequence ID" value="KAA5410554.1"/>
    <property type="molecule type" value="Genomic_DNA"/>
</dbReference>
<gene>
    <name evidence="2" type="ORF">BcellWH2_04852</name>
    <name evidence="4" type="ORF">F2Y81_25330</name>
    <name evidence="3" type="ORF">F2Y86_04795</name>
    <name evidence="5" type="ORF">RO785_16570</name>
</gene>
<keyword evidence="1" id="KW-0732">Signal</keyword>
<dbReference type="EMBL" id="CP012801">
    <property type="protein sequence ID" value="ALJ62061.1"/>
    <property type="molecule type" value="Genomic_DNA"/>
</dbReference>
<dbReference type="KEGG" id="bcel:BcellWH2_04852"/>
<dbReference type="PROSITE" id="PS51257">
    <property type="entry name" value="PROKAR_LIPOPROTEIN"/>
    <property type="match status" value="1"/>
</dbReference>
<evidence type="ECO:0000313" key="5">
    <source>
        <dbReference type="EMBL" id="MDT4512586.1"/>
    </source>
</evidence>
<dbReference type="Proteomes" id="UP000448877">
    <property type="component" value="Unassembled WGS sequence"/>
</dbReference>
<sequence>MKTIKFILGMLLLPLLFTACSDDEAGEPNITADEFVQVAKRTAKVTYDGTYYVLTEYVEGAATEWGITPCVFIVDREEDAAKVKALGDVTDVVFAGIGQITDYRPADTDASKKHYMILLTSISKK</sequence>
<dbReference type="eggNOG" id="ENOG5030XU3">
    <property type="taxonomic scope" value="Bacteria"/>
</dbReference>
<evidence type="ECO:0000313" key="8">
    <source>
        <dbReference type="Proteomes" id="UP000448877"/>
    </source>
</evidence>
<dbReference type="EMBL" id="VVYV01000065">
    <property type="protein sequence ID" value="KAA5412606.1"/>
    <property type="molecule type" value="Genomic_DNA"/>
</dbReference>
<dbReference type="EMBL" id="JAVSNH010000001">
    <property type="protein sequence ID" value="MDT4512586.1"/>
    <property type="molecule type" value="Genomic_DNA"/>
</dbReference>
<dbReference type="GeneID" id="66309163"/>
<organism evidence="2 6">
    <name type="scientific">Bacteroides cellulosilyticus</name>
    <dbReference type="NCBI Taxonomy" id="246787"/>
    <lineage>
        <taxon>Bacteria</taxon>
        <taxon>Pseudomonadati</taxon>
        <taxon>Bacteroidota</taxon>
        <taxon>Bacteroidia</taxon>
        <taxon>Bacteroidales</taxon>
        <taxon>Bacteroidaceae</taxon>
        <taxon>Bacteroides</taxon>
    </lineage>
</organism>
<dbReference type="Proteomes" id="UP000325055">
    <property type="component" value="Unassembled WGS sequence"/>
</dbReference>
<proteinExistence type="predicted"/>